<feature type="binding site" evidence="4">
    <location>
        <position position="152"/>
    </location>
    <ligand>
        <name>a divalent metal cation</name>
        <dbReference type="ChEBI" id="CHEBI:60240"/>
        <label>2</label>
    </ligand>
</feature>
<dbReference type="InterPro" id="IPR001130">
    <property type="entry name" value="TatD-like"/>
</dbReference>
<dbReference type="GO" id="GO:0016788">
    <property type="term" value="F:hydrolase activity, acting on ester bonds"/>
    <property type="evidence" value="ECO:0007669"/>
    <property type="project" value="InterPro"/>
</dbReference>
<dbReference type="Gene3D" id="3.20.20.140">
    <property type="entry name" value="Metal-dependent hydrolases"/>
    <property type="match status" value="1"/>
</dbReference>
<accession>A0A4P7CN01</accession>
<evidence type="ECO:0000313" key="5">
    <source>
        <dbReference type="EMBL" id="QBQ64531.1"/>
    </source>
</evidence>
<organism evidence="5 6">
    <name type="scientific">Actinobacillus indolicus</name>
    <dbReference type="NCBI Taxonomy" id="51049"/>
    <lineage>
        <taxon>Bacteria</taxon>
        <taxon>Pseudomonadati</taxon>
        <taxon>Pseudomonadota</taxon>
        <taxon>Gammaproteobacteria</taxon>
        <taxon>Pasteurellales</taxon>
        <taxon>Pasteurellaceae</taxon>
        <taxon>Actinobacillus</taxon>
    </lineage>
</organism>
<dbReference type="PANTHER" id="PTHR46317:SF1">
    <property type="entry name" value="HYDROLASE, TATD FAMILY"/>
    <property type="match status" value="1"/>
</dbReference>
<dbReference type="GO" id="GO:0046872">
    <property type="term" value="F:metal ion binding"/>
    <property type="evidence" value="ECO:0007669"/>
    <property type="project" value="UniProtKB-KW"/>
</dbReference>
<dbReference type="InterPro" id="IPR032466">
    <property type="entry name" value="Metal_Hydrolase"/>
</dbReference>
<evidence type="ECO:0000256" key="4">
    <source>
        <dbReference type="PIRSR" id="PIRSR005902-1"/>
    </source>
</evidence>
<evidence type="ECO:0000256" key="3">
    <source>
        <dbReference type="ARBA" id="ARBA00022801"/>
    </source>
</evidence>
<dbReference type="InterPro" id="IPR018228">
    <property type="entry name" value="DNase_TatD-rel_CS"/>
</dbReference>
<evidence type="ECO:0000313" key="6">
    <source>
        <dbReference type="Proteomes" id="UP000294444"/>
    </source>
</evidence>
<keyword evidence="6" id="KW-1185">Reference proteome</keyword>
<dbReference type="RefSeq" id="WP_162857357.1">
    <property type="nucleotide sequence ID" value="NZ_CP038145.1"/>
</dbReference>
<dbReference type="Pfam" id="PF01026">
    <property type="entry name" value="TatD_DNase"/>
    <property type="match status" value="1"/>
</dbReference>
<dbReference type="PANTHER" id="PTHR46317">
    <property type="entry name" value="HYDROLASE OF PHP SUPERFAMILY-RELATED PROTEIN"/>
    <property type="match status" value="1"/>
</dbReference>
<dbReference type="PROSITE" id="PS01137">
    <property type="entry name" value="TATD_1"/>
    <property type="match status" value="1"/>
</dbReference>
<dbReference type="SUPFAM" id="SSF51556">
    <property type="entry name" value="Metallo-dependent hydrolases"/>
    <property type="match status" value="1"/>
</dbReference>
<dbReference type="KEGG" id="aio:EXH44_10010"/>
<name>A0A4P7CN01_9PAST</name>
<feature type="binding site" evidence="4">
    <location>
        <position position="5"/>
    </location>
    <ligand>
        <name>a divalent metal cation</name>
        <dbReference type="ChEBI" id="CHEBI:60240"/>
        <label>1</label>
    </ligand>
</feature>
<dbReference type="CDD" id="cd01310">
    <property type="entry name" value="TatD_DNAse"/>
    <property type="match status" value="1"/>
</dbReference>
<keyword evidence="3" id="KW-0378">Hydrolase</keyword>
<proteinExistence type="inferred from homology"/>
<evidence type="ECO:0000256" key="1">
    <source>
        <dbReference type="ARBA" id="ARBA00009275"/>
    </source>
</evidence>
<dbReference type="AlphaFoldDB" id="A0A4P7CN01"/>
<sequence>MFDTHIHLDQYSESQIRHIIKNPKLAGVLAVATDLSSSQRLLALKRQFPRIHIAAGFHPEQPLPSSLEQQQLFEWIAKNHQDLTACGEVGLPHYLKREQPDLDYQPYIELLERFIVLCKRYDLPINLHIVYDDTEIALDLLAKHQIQKAHFHWFKASDKWLNELLKTSYFVSVNPDVLTNPKVQRVVESFPLERIMVETDGPWQHQHFLPIHITEQLSATIQKIASLKQMPYDFVSRQIYLNSISFYSIK</sequence>
<evidence type="ECO:0000256" key="2">
    <source>
        <dbReference type="ARBA" id="ARBA00022723"/>
    </source>
</evidence>
<gene>
    <name evidence="5" type="ORF">EXH44_10010</name>
</gene>
<keyword evidence="2 4" id="KW-0479">Metal-binding</keyword>
<comment type="similarity">
    <text evidence="1">Belongs to the metallo-dependent hydrolases superfamily. TatD-type hydrolase family.</text>
</comment>
<protein>
    <submittedName>
        <fullName evidence="5">TatD family deoxyribonuclease</fullName>
    </submittedName>
</protein>
<dbReference type="EMBL" id="CP038145">
    <property type="protein sequence ID" value="QBQ64531.1"/>
    <property type="molecule type" value="Genomic_DNA"/>
</dbReference>
<dbReference type="Proteomes" id="UP000294444">
    <property type="component" value="Chromosome"/>
</dbReference>
<feature type="binding site" evidence="4">
    <location>
        <position position="7"/>
    </location>
    <ligand>
        <name>a divalent metal cation</name>
        <dbReference type="ChEBI" id="CHEBI:60240"/>
        <label>1</label>
    </ligand>
</feature>
<dbReference type="PIRSF" id="PIRSF005902">
    <property type="entry name" value="DNase_TatD"/>
    <property type="match status" value="1"/>
</dbReference>
<feature type="binding site" evidence="4">
    <location>
        <position position="88"/>
    </location>
    <ligand>
        <name>a divalent metal cation</name>
        <dbReference type="ChEBI" id="CHEBI:60240"/>
        <label>1</label>
    </ligand>
</feature>
<reference evidence="5 6" key="1">
    <citation type="submission" date="2019-03" db="EMBL/GenBank/DDBJ databases">
        <authorList>
            <person name="Che Y."/>
            <person name="Zhou L."/>
        </authorList>
    </citation>
    <scope>NUCLEOTIDE SEQUENCE [LARGE SCALE GENOMIC DNA]</scope>
    <source>
        <strain evidence="5 6">AIFJ1607</strain>
    </source>
</reference>
<feature type="binding site" evidence="4">
    <location>
        <position position="200"/>
    </location>
    <ligand>
        <name>a divalent metal cation</name>
        <dbReference type="ChEBI" id="CHEBI:60240"/>
        <label>1</label>
    </ligand>
</feature>
<feature type="binding site" evidence="4">
    <location>
        <position position="128"/>
    </location>
    <ligand>
        <name>a divalent metal cation</name>
        <dbReference type="ChEBI" id="CHEBI:60240"/>
        <label>2</label>
    </ligand>
</feature>